<reference evidence="4" key="1">
    <citation type="submission" date="2016-03" db="EMBL/GenBank/DDBJ databases">
        <title>Draft genome sequence of Rosellinia necatrix.</title>
        <authorList>
            <person name="Kanematsu S."/>
        </authorList>
    </citation>
    <scope>NUCLEOTIDE SEQUENCE [LARGE SCALE GENOMIC DNA]</scope>
    <source>
        <strain evidence="4">W97</strain>
    </source>
</reference>
<sequence>MRLINTRTLSLQEFVGRPPPYAILSHTWSRREISLQDYRAGLVRDCNKDGNKDFSKIAATCKRAREQGLEYAWVDTCCINKSSSSELEEAINSMFKWYRNAEVCYAFLEDFKCGQVQNSIGNATQLGFGHCRWFTRGWTLQELIAPKVVEFYDSEWHKVAEKEKDAAELRVITGIDEFILKGGPLHEVSVGKRMSWAAGRKTTREEDTAYGLLGLFGVNMPLIYGEGSKAFRRLQEQILNKTADGTLFAWRASPLSAIENPARGLLAVSPDEFWNFSSKSDGTVKDNLIPVWDTKFIRTPITQSNRGIRITSRVQDLRVAWAPGDLLVLILHCGPSGDTERAAGIYLRRQAEDRYARIRTDELADVRAEGRHVAIKTLHGLASIMDVDGLPYDQPWTTPYKLRRDMLDDHALGHTLQSTKSLCSHAFFLDSGSVNTRSIFGKYSVRGVLIAGKGRTMYSFRYSPREIKPDMILRTQARLKAAITLRSDEHTDIILVLLTTKAPSASRDDPSTWNHSFDVVRVTQAQLDADKTLLSNILHETNCEHGLNAEKSISVLNKKLHLRVRLRPVTVEGLPMQRISIHGPWPASPREWLDALLFGASKGLVSFAAVSLYCSFAAYFGYFLHGWSGVG</sequence>
<name>A0A1W2TIC1_ROSNE</name>
<dbReference type="InterPro" id="IPR010730">
    <property type="entry name" value="HET"/>
</dbReference>
<evidence type="ECO:0000313" key="5">
    <source>
        <dbReference type="Proteomes" id="UP000054516"/>
    </source>
</evidence>
<dbReference type="Proteomes" id="UP000054516">
    <property type="component" value="Unassembled WGS sequence"/>
</dbReference>
<proteinExistence type="predicted"/>
<keyword evidence="5" id="KW-1185">Reference proteome</keyword>
<keyword evidence="1" id="KW-0812">Transmembrane</keyword>
<dbReference type="PANTHER" id="PTHR10622:SF12">
    <property type="entry name" value="HET DOMAIN-CONTAINING PROTEIN"/>
    <property type="match status" value="1"/>
</dbReference>
<evidence type="ECO:0000313" key="4">
    <source>
        <dbReference type="EMBL" id="GAP87911.1"/>
    </source>
</evidence>
<dbReference type="InterPro" id="IPR058525">
    <property type="entry name" value="DUF8212"/>
</dbReference>
<accession>A0A1W2TIC1</accession>
<keyword evidence="1" id="KW-0472">Membrane</keyword>
<feature type="domain" description="Heterokaryon incompatibility" evidence="2">
    <location>
        <begin position="21"/>
        <end position="110"/>
    </location>
</feature>
<dbReference type="OrthoDB" id="674604at2759"/>
<evidence type="ECO:0000259" key="3">
    <source>
        <dbReference type="Pfam" id="PF26640"/>
    </source>
</evidence>
<feature type="domain" description="DUF8212" evidence="3">
    <location>
        <begin position="229"/>
        <end position="257"/>
    </location>
</feature>
<evidence type="ECO:0000259" key="2">
    <source>
        <dbReference type="Pfam" id="PF06985"/>
    </source>
</evidence>
<dbReference type="Pfam" id="PF26640">
    <property type="entry name" value="DUF8212"/>
    <property type="match status" value="1"/>
</dbReference>
<gene>
    <name evidence="4" type="ORF">SAMD00023353_1600910</name>
</gene>
<dbReference type="EMBL" id="DF977461">
    <property type="protein sequence ID" value="GAP87911.1"/>
    <property type="molecule type" value="Genomic_DNA"/>
</dbReference>
<dbReference type="PANTHER" id="PTHR10622">
    <property type="entry name" value="HET DOMAIN-CONTAINING PROTEIN"/>
    <property type="match status" value="1"/>
</dbReference>
<dbReference type="Pfam" id="PF06985">
    <property type="entry name" value="HET"/>
    <property type="match status" value="1"/>
</dbReference>
<keyword evidence="1" id="KW-1133">Transmembrane helix</keyword>
<evidence type="ECO:0000256" key="1">
    <source>
        <dbReference type="SAM" id="Phobius"/>
    </source>
</evidence>
<protein>
    <submittedName>
        <fullName evidence="4">Putative het domain-containing protein</fullName>
    </submittedName>
</protein>
<dbReference type="AlphaFoldDB" id="A0A1W2TIC1"/>
<dbReference type="STRING" id="77044.A0A1W2TIC1"/>
<feature type="transmembrane region" description="Helical" evidence="1">
    <location>
        <begin position="604"/>
        <end position="624"/>
    </location>
</feature>
<organism evidence="4">
    <name type="scientific">Rosellinia necatrix</name>
    <name type="common">White root-rot fungus</name>
    <dbReference type="NCBI Taxonomy" id="77044"/>
    <lineage>
        <taxon>Eukaryota</taxon>
        <taxon>Fungi</taxon>
        <taxon>Dikarya</taxon>
        <taxon>Ascomycota</taxon>
        <taxon>Pezizomycotina</taxon>
        <taxon>Sordariomycetes</taxon>
        <taxon>Xylariomycetidae</taxon>
        <taxon>Xylariales</taxon>
        <taxon>Xylariaceae</taxon>
        <taxon>Rosellinia</taxon>
    </lineage>
</organism>